<dbReference type="SUPFAM" id="SSF53448">
    <property type="entry name" value="Nucleotide-diphospho-sugar transferases"/>
    <property type="match status" value="1"/>
</dbReference>
<evidence type="ECO:0000256" key="3">
    <source>
        <dbReference type="ARBA" id="ARBA00022723"/>
    </source>
</evidence>
<dbReference type="GO" id="GO:0005525">
    <property type="term" value="F:GTP binding"/>
    <property type="evidence" value="ECO:0007669"/>
    <property type="project" value="UniProtKB-KW"/>
</dbReference>
<evidence type="ECO:0000259" key="8">
    <source>
        <dbReference type="Pfam" id="PF12804"/>
    </source>
</evidence>
<dbReference type="PATRIC" id="fig|1056807.3.peg.1221"/>
<dbReference type="Gene3D" id="3.90.550.10">
    <property type="entry name" value="Spore Coat Polysaccharide Biosynthesis Protein SpsA, Chain A"/>
    <property type="match status" value="1"/>
</dbReference>
<reference evidence="9 11" key="1">
    <citation type="submission" date="2014-12" db="EMBL/GenBank/DDBJ databases">
        <title>Genome sequence of Morococcus cerebrosus.</title>
        <authorList>
            <person name="Shin S.-K."/>
            <person name="Yi H."/>
        </authorList>
    </citation>
    <scope>NUCLEOTIDE SEQUENCE [LARGE SCALE GENOMIC DNA]</scope>
    <source>
        <strain evidence="9 11">CIP 81.93</strain>
    </source>
</reference>
<dbReference type="InterPro" id="IPR029044">
    <property type="entry name" value="Nucleotide-diphossugar_trans"/>
</dbReference>
<evidence type="ECO:0000256" key="4">
    <source>
        <dbReference type="ARBA" id="ARBA00022741"/>
    </source>
</evidence>
<keyword evidence="7" id="KW-0501">Molybdenum cofactor biosynthesis</keyword>
<keyword evidence="5" id="KW-0460">Magnesium</keyword>
<reference evidence="10 12" key="2">
    <citation type="submission" date="2022-03" db="EMBL/GenBank/DDBJ databases">
        <title>Genome sequencing of Morococcus cerebrosus.</title>
        <authorList>
            <person name="Baek M.-G."/>
            <person name="Yi H."/>
        </authorList>
    </citation>
    <scope>NUCLEOTIDE SEQUENCE [LARGE SCALE GENOMIC DNA]</scope>
    <source>
        <strain evidence="10 12">CIP 81.93</strain>
    </source>
</reference>
<name>A0A0C1EHB8_9NEIS</name>
<dbReference type="Proteomes" id="UP000031390">
    <property type="component" value="Unassembled WGS sequence"/>
</dbReference>
<evidence type="ECO:0000313" key="12">
    <source>
        <dbReference type="Proteomes" id="UP000829504"/>
    </source>
</evidence>
<evidence type="ECO:0000256" key="5">
    <source>
        <dbReference type="ARBA" id="ARBA00022842"/>
    </source>
</evidence>
<evidence type="ECO:0000256" key="6">
    <source>
        <dbReference type="ARBA" id="ARBA00023134"/>
    </source>
</evidence>
<keyword evidence="4" id="KW-0547">Nucleotide-binding</keyword>
<keyword evidence="1" id="KW-0963">Cytoplasm</keyword>
<evidence type="ECO:0000256" key="1">
    <source>
        <dbReference type="ARBA" id="ARBA00022490"/>
    </source>
</evidence>
<dbReference type="EMBL" id="CP094242">
    <property type="protein sequence ID" value="UNV88097.1"/>
    <property type="molecule type" value="Genomic_DNA"/>
</dbReference>
<dbReference type="InterPro" id="IPR013482">
    <property type="entry name" value="Molybde_CF_guanTrfase"/>
</dbReference>
<dbReference type="EMBL" id="JUFZ01000045">
    <property type="protein sequence ID" value="KIC08123.1"/>
    <property type="molecule type" value="Genomic_DNA"/>
</dbReference>
<sequence>MKIFALISAGGQSDGVDKGLLLWQGKTLIDCVIERIRPQVDHIAISANRNLESYAVRSPHLLPDARQWRYLGGLAALCTAANDLQIASADWLLVVPCDMPNLPDDLVERFQAVSKKTPLCNAFYIETPVTPHYNVMFIRPQILQSTVPYLNSGLRTVRGWLQQQRARVLQFDHDDCFIRYGKSNIA</sequence>
<dbReference type="AlphaFoldDB" id="A0A0C1EHB8"/>
<evidence type="ECO:0000313" key="9">
    <source>
        <dbReference type="EMBL" id="KIC08123.1"/>
    </source>
</evidence>
<dbReference type="Proteomes" id="UP000829504">
    <property type="component" value="Chromosome"/>
</dbReference>
<dbReference type="CDD" id="cd02503">
    <property type="entry name" value="MobA"/>
    <property type="match status" value="1"/>
</dbReference>
<dbReference type="RefSeq" id="WP_039407304.1">
    <property type="nucleotide sequence ID" value="NZ_CP094242.1"/>
</dbReference>
<dbReference type="Pfam" id="PF12804">
    <property type="entry name" value="NTP_transf_3"/>
    <property type="match status" value="1"/>
</dbReference>
<evidence type="ECO:0000313" key="10">
    <source>
        <dbReference type="EMBL" id="UNV88097.1"/>
    </source>
</evidence>
<dbReference type="GO" id="GO:1902758">
    <property type="term" value="P:bis(molybdopterin guanine dinucleotide)molybdenum biosynthetic process"/>
    <property type="evidence" value="ECO:0007669"/>
    <property type="project" value="TreeGrafter"/>
</dbReference>
<dbReference type="GO" id="GO:0046872">
    <property type="term" value="F:metal ion binding"/>
    <property type="evidence" value="ECO:0007669"/>
    <property type="project" value="UniProtKB-KW"/>
</dbReference>
<gene>
    <name evidence="9" type="ORF">MCC93_12680</name>
    <name evidence="10" type="ORF">MON37_03975</name>
</gene>
<keyword evidence="3" id="KW-0479">Metal-binding</keyword>
<protein>
    <submittedName>
        <fullName evidence="9">Molybdopterin-guanine dinucleotide biosynthesis protein A</fullName>
    </submittedName>
    <submittedName>
        <fullName evidence="10">NTP transferase domain-containing protein</fullName>
    </submittedName>
</protein>
<dbReference type="PANTHER" id="PTHR19136:SF81">
    <property type="entry name" value="MOLYBDENUM COFACTOR GUANYLYLTRANSFERASE"/>
    <property type="match status" value="1"/>
</dbReference>
<organism evidence="9 11">
    <name type="scientific">Morococcus cerebrosus</name>
    <dbReference type="NCBI Taxonomy" id="1056807"/>
    <lineage>
        <taxon>Bacteria</taxon>
        <taxon>Pseudomonadati</taxon>
        <taxon>Pseudomonadota</taxon>
        <taxon>Betaproteobacteria</taxon>
        <taxon>Neisseriales</taxon>
        <taxon>Neisseriaceae</taxon>
        <taxon>Morococcus</taxon>
    </lineage>
</organism>
<dbReference type="PANTHER" id="PTHR19136">
    <property type="entry name" value="MOLYBDENUM COFACTOR GUANYLYLTRANSFERASE"/>
    <property type="match status" value="1"/>
</dbReference>
<feature type="domain" description="MobA-like NTP transferase" evidence="8">
    <location>
        <begin position="5"/>
        <end position="163"/>
    </location>
</feature>
<accession>A0A0C1EHB8</accession>
<keyword evidence="6" id="KW-0342">GTP-binding</keyword>
<proteinExistence type="predicted"/>
<evidence type="ECO:0000256" key="2">
    <source>
        <dbReference type="ARBA" id="ARBA00022679"/>
    </source>
</evidence>
<evidence type="ECO:0000313" key="11">
    <source>
        <dbReference type="Proteomes" id="UP000031390"/>
    </source>
</evidence>
<evidence type="ECO:0000256" key="7">
    <source>
        <dbReference type="ARBA" id="ARBA00023150"/>
    </source>
</evidence>
<keyword evidence="12" id="KW-1185">Reference proteome</keyword>
<dbReference type="InterPro" id="IPR025877">
    <property type="entry name" value="MobA-like_NTP_Trfase"/>
</dbReference>
<dbReference type="GO" id="GO:0016779">
    <property type="term" value="F:nucleotidyltransferase activity"/>
    <property type="evidence" value="ECO:0007669"/>
    <property type="project" value="UniProtKB-ARBA"/>
</dbReference>
<keyword evidence="2 10" id="KW-0808">Transferase</keyword>